<evidence type="ECO:0000313" key="1">
    <source>
        <dbReference type="EMBL" id="QCE04959.1"/>
    </source>
</evidence>
<protein>
    <submittedName>
        <fullName evidence="1">Uncharacterized protein</fullName>
    </submittedName>
</protein>
<reference evidence="1 2" key="1">
    <citation type="submission" date="2019-04" db="EMBL/GenBank/DDBJ databases">
        <title>An improved genome assembly and genetic linkage map for asparagus bean, Vigna unguiculata ssp. sesquipedialis.</title>
        <authorList>
            <person name="Xia Q."/>
            <person name="Zhang R."/>
            <person name="Dong Y."/>
        </authorList>
    </citation>
    <scope>NUCLEOTIDE SEQUENCE [LARGE SCALE GENOMIC DNA]</scope>
    <source>
        <tissue evidence="1">Leaf</tissue>
    </source>
</reference>
<name>A0A4D6MXS8_VIGUN</name>
<keyword evidence="2" id="KW-1185">Reference proteome</keyword>
<proteinExistence type="predicted"/>
<dbReference type="EMBL" id="CP039352">
    <property type="protein sequence ID" value="QCE04959.1"/>
    <property type="molecule type" value="Genomic_DNA"/>
</dbReference>
<dbReference type="AlphaFoldDB" id="A0A4D6MXS8"/>
<organism evidence="1 2">
    <name type="scientific">Vigna unguiculata</name>
    <name type="common">Cowpea</name>
    <dbReference type="NCBI Taxonomy" id="3917"/>
    <lineage>
        <taxon>Eukaryota</taxon>
        <taxon>Viridiplantae</taxon>
        <taxon>Streptophyta</taxon>
        <taxon>Embryophyta</taxon>
        <taxon>Tracheophyta</taxon>
        <taxon>Spermatophyta</taxon>
        <taxon>Magnoliopsida</taxon>
        <taxon>eudicotyledons</taxon>
        <taxon>Gunneridae</taxon>
        <taxon>Pentapetalae</taxon>
        <taxon>rosids</taxon>
        <taxon>fabids</taxon>
        <taxon>Fabales</taxon>
        <taxon>Fabaceae</taxon>
        <taxon>Papilionoideae</taxon>
        <taxon>50 kb inversion clade</taxon>
        <taxon>NPAAA clade</taxon>
        <taxon>indigoferoid/millettioid clade</taxon>
        <taxon>Phaseoleae</taxon>
        <taxon>Vigna</taxon>
    </lineage>
</organism>
<sequence>MLGEKECDFGKSFEGLHTKFSVCVIGSIIVGRRLPYDGDVFDHSRGSCLVRAMCSIIVGETAM</sequence>
<gene>
    <name evidence="1" type="ORF">DEO72_LG8g3001</name>
</gene>
<accession>A0A4D6MXS8</accession>
<evidence type="ECO:0000313" key="2">
    <source>
        <dbReference type="Proteomes" id="UP000501690"/>
    </source>
</evidence>
<dbReference type="Proteomes" id="UP000501690">
    <property type="component" value="Linkage Group LG8"/>
</dbReference>